<name>M1PQG3_9ZZZZ</name>
<feature type="region of interest" description="Disordered" evidence="1">
    <location>
        <begin position="126"/>
        <end position="158"/>
    </location>
</feature>
<evidence type="ECO:0000313" key="2">
    <source>
        <dbReference type="EMBL" id="AGF93405.1"/>
    </source>
</evidence>
<feature type="compositionally biased region" description="Basic and acidic residues" evidence="1">
    <location>
        <begin position="126"/>
        <end position="140"/>
    </location>
</feature>
<dbReference type="EMBL" id="JX684091">
    <property type="protein sequence ID" value="AGF93405.1"/>
    <property type="molecule type" value="Genomic_DNA"/>
</dbReference>
<organism evidence="2">
    <name type="scientific">uncultured organism</name>
    <dbReference type="NCBI Taxonomy" id="155900"/>
    <lineage>
        <taxon>unclassified sequences</taxon>
        <taxon>environmental samples</taxon>
    </lineage>
</organism>
<reference evidence="2" key="1">
    <citation type="journal article" date="2013" name="Syst. Appl. Microbiol.">
        <title>New insights into the archaeal diversity of a hypersaline microbial mat obtained by a metagenomic approach.</title>
        <authorList>
            <person name="Lopez-Lopez A."/>
            <person name="Richter M."/>
            <person name="Pena A."/>
            <person name="Tamames J."/>
            <person name="Rossello-Mora R."/>
        </authorList>
    </citation>
    <scope>NUCLEOTIDE SEQUENCE</scope>
</reference>
<evidence type="ECO:0000256" key="1">
    <source>
        <dbReference type="SAM" id="MobiDB-lite"/>
    </source>
</evidence>
<protein>
    <submittedName>
        <fullName evidence="2">Uncharacterized protein</fullName>
    </submittedName>
</protein>
<proteinExistence type="predicted"/>
<feature type="compositionally biased region" description="Acidic residues" evidence="1">
    <location>
        <begin position="141"/>
        <end position="154"/>
    </location>
</feature>
<sequence>MEVLTMLELWFSSREEAEKAENGLSKFGEIERMKKVDPSANERTLLSKSYDEAIEYLDEKIEEEEDEDSVPANFKKALETTKNLLESGKHDWILAADDREEAEERLYDTAEELEYIRKMKERVNRNLEEKRDSSAEKEEKESETEEETEEEEEEQKVTREEMKKLFSLRRFLVNPILTILRNLEREEDPLDTFLDDVSLDVSIARGQFEDLESEVEVNTTLIHGLKMGIDHVLHASDVLEKIQQFRIINNPKESIYGLINLQIITNEVLSEVRGKKKAMYNEFLEDLRKSINGTTQELEDGKLRSMTDEDTLDYIVRKLKRAGYVRKKGNKISDARA</sequence>
<gene>
    <name evidence="2" type="ORF">FLSS-25_0006</name>
</gene>
<dbReference type="AlphaFoldDB" id="M1PQG3"/>
<accession>M1PQG3</accession>